<evidence type="ECO:0000259" key="1">
    <source>
        <dbReference type="PROSITE" id="PS50041"/>
    </source>
</evidence>
<organism evidence="2 3">
    <name type="scientific">Littorina saxatilis</name>
    <dbReference type="NCBI Taxonomy" id="31220"/>
    <lineage>
        <taxon>Eukaryota</taxon>
        <taxon>Metazoa</taxon>
        <taxon>Spiralia</taxon>
        <taxon>Lophotrochozoa</taxon>
        <taxon>Mollusca</taxon>
        <taxon>Gastropoda</taxon>
        <taxon>Caenogastropoda</taxon>
        <taxon>Littorinimorpha</taxon>
        <taxon>Littorinoidea</taxon>
        <taxon>Littorinidae</taxon>
        <taxon>Littorina</taxon>
    </lineage>
</organism>
<evidence type="ECO:0000313" key="2">
    <source>
        <dbReference type="EMBL" id="KAK7107212.1"/>
    </source>
</evidence>
<dbReference type="InterPro" id="IPR016187">
    <property type="entry name" value="CTDL_fold"/>
</dbReference>
<dbReference type="InterPro" id="IPR016186">
    <property type="entry name" value="C-type_lectin-like/link_sf"/>
</dbReference>
<keyword evidence="3" id="KW-1185">Reference proteome</keyword>
<dbReference type="Gene3D" id="3.10.100.10">
    <property type="entry name" value="Mannose-Binding Protein A, subunit A"/>
    <property type="match status" value="1"/>
</dbReference>
<dbReference type="AlphaFoldDB" id="A0AAN9BKF6"/>
<accession>A0AAN9BKF6</accession>
<name>A0AAN9BKF6_9CAEN</name>
<reference evidence="2 3" key="1">
    <citation type="submission" date="2024-02" db="EMBL/GenBank/DDBJ databases">
        <title>Chromosome-scale genome assembly of the rough periwinkle Littorina saxatilis.</title>
        <authorList>
            <person name="De Jode A."/>
            <person name="Faria R."/>
            <person name="Formenti G."/>
            <person name="Sims Y."/>
            <person name="Smith T.P."/>
            <person name="Tracey A."/>
            <person name="Wood J.M.D."/>
            <person name="Zagrodzka Z.B."/>
            <person name="Johannesson K."/>
            <person name="Butlin R.K."/>
            <person name="Leder E.H."/>
        </authorList>
    </citation>
    <scope>NUCLEOTIDE SEQUENCE [LARGE SCALE GENOMIC DNA]</scope>
    <source>
        <strain evidence="2">Snail1</strain>
        <tissue evidence="2">Muscle</tissue>
    </source>
</reference>
<gene>
    <name evidence="2" type="ORF">V1264_015166</name>
</gene>
<dbReference type="CDD" id="cd00037">
    <property type="entry name" value="CLECT"/>
    <property type="match status" value="1"/>
</dbReference>
<proteinExistence type="predicted"/>
<dbReference type="PROSITE" id="PS50041">
    <property type="entry name" value="C_TYPE_LECTIN_2"/>
    <property type="match status" value="1"/>
</dbReference>
<comment type="caution">
    <text evidence="2">The sequence shown here is derived from an EMBL/GenBank/DDBJ whole genome shotgun (WGS) entry which is preliminary data.</text>
</comment>
<evidence type="ECO:0000313" key="3">
    <source>
        <dbReference type="Proteomes" id="UP001374579"/>
    </source>
</evidence>
<feature type="domain" description="C-type lectin" evidence="1">
    <location>
        <begin position="51"/>
        <end position="185"/>
    </location>
</feature>
<dbReference type="SUPFAM" id="SSF56436">
    <property type="entry name" value="C-type lectin-like"/>
    <property type="match status" value="1"/>
</dbReference>
<dbReference type="EMBL" id="JBAMIC010000004">
    <property type="protein sequence ID" value="KAK7107212.1"/>
    <property type="molecule type" value="Genomic_DNA"/>
</dbReference>
<sequence>MCALQFEVYVSTQSASSAAGWNYFRFKSASCPWTTGMSDMDYAIDRGSMTCFRVVTSHSKQWWSARDACTSSDDMLAVLEPVEKAKFIYEFMNTNYVNHRKLNHFFYIGSKRPQLICTPPCGWSSSDPDYTWLNGQPVNYTATASYWHANKPDNWNAETVLSIRSFFGFLWDNITPDTAQYYICERPLIY</sequence>
<dbReference type="InterPro" id="IPR001304">
    <property type="entry name" value="C-type_lectin-like"/>
</dbReference>
<protein>
    <recommendedName>
        <fullName evidence="1">C-type lectin domain-containing protein</fullName>
    </recommendedName>
</protein>
<dbReference type="Proteomes" id="UP001374579">
    <property type="component" value="Unassembled WGS sequence"/>
</dbReference>